<dbReference type="InterPro" id="IPR020841">
    <property type="entry name" value="PKS_Beta-ketoAc_synthase_dom"/>
</dbReference>
<dbReference type="GO" id="GO:0071770">
    <property type="term" value="P:DIM/DIP cell wall layer assembly"/>
    <property type="evidence" value="ECO:0007669"/>
    <property type="project" value="TreeGrafter"/>
</dbReference>
<evidence type="ECO:0000259" key="8">
    <source>
        <dbReference type="PROSITE" id="PS52004"/>
    </source>
</evidence>
<dbReference type="PROSITE" id="PS50075">
    <property type="entry name" value="CARRIER"/>
    <property type="match status" value="1"/>
</dbReference>
<feature type="region of interest" description="C-terminal hotdog fold" evidence="5">
    <location>
        <begin position="754"/>
        <end position="898"/>
    </location>
</feature>
<dbReference type="InterPro" id="IPR016039">
    <property type="entry name" value="Thiolase-like"/>
</dbReference>
<dbReference type="Gene3D" id="3.30.70.3290">
    <property type="match status" value="1"/>
</dbReference>
<accession>A0A518JYE9</accession>
<evidence type="ECO:0000259" key="7">
    <source>
        <dbReference type="PROSITE" id="PS50075"/>
    </source>
</evidence>
<dbReference type="InterPro" id="IPR036736">
    <property type="entry name" value="ACP-like_sf"/>
</dbReference>
<dbReference type="InterPro" id="IPR009081">
    <property type="entry name" value="PP-bd_ACP"/>
</dbReference>
<dbReference type="Pfam" id="PF16197">
    <property type="entry name" value="KAsynt_C_assoc"/>
    <property type="match status" value="1"/>
</dbReference>
<dbReference type="Pfam" id="PF00550">
    <property type="entry name" value="PP-binding"/>
    <property type="match status" value="1"/>
</dbReference>
<feature type="domain" description="Carrier" evidence="7">
    <location>
        <begin position="927"/>
        <end position="1001"/>
    </location>
</feature>
<dbReference type="PANTHER" id="PTHR43775:SF37">
    <property type="entry name" value="SI:DKEY-61P9.11"/>
    <property type="match status" value="1"/>
</dbReference>
<feature type="compositionally biased region" description="Basic and acidic residues" evidence="6">
    <location>
        <begin position="898"/>
        <end position="909"/>
    </location>
</feature>
<dbReference type="Gene3D" id="3.40.47.10">
    <property type="match status" value="1"/>
</dbReference>
<keyword evidence="11" id="KW-1185">Reference proteome</keyword>
<dbReference type="CDD" id="cd00833">
    <property type="entry name" value="PKS"/>
    <property type="match status" value="1"/>
</dbReference>
<reference evidence="10 11" key="1">
    <citation type="submission" date="2019-02" db="EMBL/GenBank/DDBJ databases">
        <title>Deep-cultivation of Planctomycetes and their phenomic and genomic characterization uncovers novel biology.</title>
        <authorList>
            <person name="Wiegand S."/>
            <person name="Jogler M."/>
            <person name="Boedeker C."/>
            <person name="Pinto D."/>
            <person name="Vollmers J."/>
            <person name="Rivas-Marin E."/>
            <person name="Kohn T."/>
            <person name="Peeters S.H."/>
            <person name="Heuer A."/>
            <person name="Rast P."/>
            <person name="Oberbeckmann S."/>
            <person name="Bunk B."/>
            <person name="Jeske O."/>
            <person name="Meyerdierks A."/>
            <person name="Storesund J.E."/>
            <person name="Kallscheuer N."/>
            <person name="Luecker S."/>
            <person name="Lage O.M."/>
            <person name="Pohl T."/>
            <person name="Merkel B.J."/>
            <person name="Hornburger P."/>
            <person name="Mueller R.-W."/>
            <person name="Bruemmer F."/>
            <person name="Labrenz M."/>
            <person name="Spormann A.M."/>
            <person name="Op den Camp H."/>
            <person name="Overmann J."/>
            <person name="Amann R."/>
            <person name="Jetten M.S.M."/>
            <person name="Mascher T."/>
            <person name="Medema M.H."/>
            <person name="Devos D.P."/>
            <person name="Kaster A.-K."/>
            <person name="Ovreas L."/>
            <person name="Rohde M."/>
            <person name="Galperin M.Y."/>
            <person name="Jogler C."/>
        </authorList>
    </citation>
    <scope>NUCLEOTIDE SEQUENCE [LARGE SCALE GENOMIC DNA]</scope>
    <source>
        <strain evidence="10 11">Poly24</strain>
    </source>
</reference>
<dbReference type="EC" id="2.3.1.-" evidence="10"/>
<dbReference type="PROSITE" id="PS52019">
    <property type="entry name" value="PKS_MFAS_DH"/>
    <property type="match status" value="1"/>
</dbReference>
<keyword evidence="3 10" id="KW-0808">Transferase</keyword>
<feature type="active site" description="Proton donor; for dehydratase activity" evidence="5">
    <location>
        <position position="814"/>
    </location>
</feature>
<dbReference type="Proteomes" id="UP000315082">
    <property type="component" value="Chromosome"/>
</dbReference>
<evidence type="ECO:0000256" key="3">
    <source>
        <dbReference type="ARBA" id="ARBA00022679"/>
    </source>
</evidence>
<dbReference type="InterPro" id="IPR014030">
    <property type="entry name" value="Ketoacyl_synth_N"/>
</dbReference>
<dbReference type="AlphaFoldDB" id="A0A518JYE9"/>
<dbReference type="Gene3D" id="1.10.1200.10">
    <property type="entry name" value="ACP-like"/>
    <property type="match status" value="1"/>
</dbReference>
<evidence type="ECO:0000256" key="1">
    <source>
        <dbReference type="ARBA" id="ARBA00022450"/>
    </source>
</evidence>
<evidence type="ECO:0000313" key="10">
    <source>
        <dbReference type="EMBL" id="QDV70563.1"/>
    </source>
</evidence>
<protein>
    <submittedName>
        <fullName evidence="10">Polyketide synthase PksN</fullName>
        <ecNumber evidence="10">2.3.1.-</ecNumber>
    </submittedName>
</protein>
<dbReference type="Gene3D" id="3.10.129.110">
    <property type="entry name" value="Polyketide synthase dehydratase"/>
    <property type="match status" value="1"/>
</dbReference>
<dbReference type="SMART" id="SM00825">
    <property type="entry name" value="PKS_KS"/>
    <property type="match status" value="1"/>
</dbReference>
<dbReference type="SMART" id="SM00823">
    <property type="entry name" value="PKS_PP"/>
    <property type="match status" value="1"/>
</dbReference>
<gene>
    <name evidence="10" type="primary">pksN_3</name>
    <name evidence="10" type="ORF">Poly24_42870</name>
</gene>
<dbReference type="SMART" id="SM00826">
    <property type="entry name" value="PKS_DH"/>
    <property type="match status" value="1"/>
</dbReference>
<dbReference type="InterPro" id="IPR050091">
    <property type="entry name" value="PKS_NRPS_Biosynth_Enz"/>
</dbReference>
<dbReference type="EMBL" id="CP036348">
    <property type="protein sequence ID" value="QDV70563.1"/>
    <property type="molecule type" value="Genomic_DNA"/>
</dbReference>
<dbReference type="GO" id="GO:0005737">
    <property type="term" value="C:cytoplasm"/>
    <property type="evidence" value="ECO:0007669"/>
    <property type="project" value="TreeGrafter"/>
</dbReference>
<keyword evidence="2" id="KW-0597">Phosphoprotein</keyword>
<evidence type="ECO:0000313" key="11">
    <source>
        <dbReference type="Proteomes" id="UP000315082"/>
    </source>
</evidence>
<keyword evidence="10" id="KW-0012">Acyltransferase</keyword>
<dbReference type="Pfam" id="PF21089">
    <property type="entry name" value="PKS_DH_N"/>
    <property type="match status" value="1"/>
</dbReference>
<name>A0A518JYE9_9BACT</name>
<dbReference type="Pfam" id="PF00109">
    <property type="entry name" value="ketoacyl-synt"/>
    <property type="match status" value="1"/>
</dbReference>
<dbReference type="PROSITE" id="PS00606">
    <property type="entry name" value="KS3_1"/>
    <property type="match status" value="1"/>
</dbReference>
<keyword evidence="1" id="KW-0596">Phosphopantetheine</keyword>
<dbReference type="PANTHER" id="PTHR43775">
    <property type="entry name" value="FATTY ACID SYNTHASE"/>
    <property type="match status" value="1"/>
</dbReference>
<dbReference type="GO" id="GO:0006633">
    <property type="term" value="P:fatty acid biosynthetic process"/>
    <property type="evidence" value="ECO:0007669"/>
    <property type="project" value="InterPro"/>
</dbReference>
<evidence type="ECO:0000256" key="6">
    <source>
        <dbReference type="SAM" id="MobiDB-lite"/>
    </source>
</evidence>
<feature type="region of interest" description="N-terminal hotdog fold" evidence="5">
    <location>
        <begin position="621"/>
        <end position="738"/>
    </location>
</feature>
<dbReference type="InterPro" id="IPR032821">
    <property type="entry name" value="PKS_assoc"/>
</dbReference>
<feature type="domain" description="PKS/mFAS DH" evidence="9">
    <location>
        <begin position="621"/>
        <end position="898"/>
    </location>
</feature>
<evidence type="ECO:0000256" key="2">
    <source>
        <dbReference type="ARBA" id="ARBA00022553"/>
    </source>
</evidence>
<evidence type="ECO:0000256" key="4">
    <source>
        <dbReference type="ARBA" id="ARBA00054155"/>
    </source>
</evidence>
<dbReference type="GO" id="GO:0005886">
    <property type="term" value="C:plasma membrane"/>
    <property type="evidence" value="ECO:0007669"/>
    <property type="project" value="TreeGrafter"/>
</dbReference>
<comment type="function">
    <text evidence="4">Involved in production of the polyketide antibiotic thailandamide.</text>
</comment>
<dbReference type="SUPFAM" id="SSF47336">
    <property type="entry name" value="ACP-like"/>
    <property type="match status" value="1"/>
</dbReference>
<feature type="region of interest" description="Disordered" evidence="6">
    <location>
        <begin position="893"/>
        <end position="918"/>
    </location>
</feature>
<dbReference type="PROSITE" id="PS52004">
    <property type="entry name" value="KS3_2"/>
    <property type="match status" value="1"/>
</dbReference>
<evidence type="ECO:0000259" key="9">
    <source>
        <dbReference type="PROSITE" id="PS52019"/>
    </source>
</evidence>
<evidence type="ECO:0000256" key="5">
    <source>
        <dbReference type="PROSITE-ProRule" id="PRU01363"/>
    </source>
</evidence>
<dbReference type="SUPFAM" id="SSF53901">
    <property type="entry name" value="Thiolase-like"/>
    <property type="match status" value="1"/>
</dbReference>
<dbReference type="InterPro" id="IPR020807">
    <property type="entry name" value="PKS_DH"/>
</dbReference>
<dbReference type="InterPro" id="IPR042104">
    <property type="entry name" value="PKS_dehydratase_sf"/>
</dbReference>
<dbReference type="OrthoDB" id="9765680at2"/>
<dbReference type="GO" id="GO:0031177">
    <property type="term" value="F:phosphopantetheine binding"/>
    <property type="evidence" value="ECO:0007669"/>
    <property type="project" value="InterPro"/>
</dbReference>
<sequence>MTEPLRFSTEQQVVDALTKASQRLADARRKRDEPIAVIGMGCRFPGADGLDAFWNLLSDGKCAIGRVPSDRWDAEAFTSPQPKVPGKMITDRAGFIDEVDQFDSRFFEITRREASSLDPQHRLLLETAWRTLEHAGIPVESTAGGRHGVFVGICSSDYLALLNKTDLSTIDAYRGTGNAHGAAAGRLSYFMKWQGPSMAIDTACSSSLVAVHQAIASLRGGECEMALVAGVNLILTPGLSINLSQAGMLSPRGLCQAFAASADGFVRGEGCGAVLLKRLSDAIHDGDRIVCCLSGSAVNQDGRSNGLTAPNGLSQQDVIRAALKRSRLTPDAIDYIEAHGTGTPLGDPIEMRALGEVFGQRERPLLVGSVKTNIGHLEGAAGVAGLIKTCLSLQNQALPQHLHFDQPSDHIDWSLPIEVTNRYRDWKTETAAVCERQLRRAGVSSFGFGGTNAHVIVEEYCPTATDESNVSESGLTIVKLSAKTETALEQLTRQFACSLPDGSLAQIAATANLGRDDFQFRRFVIAASREDLVLRLNDPTSSAEPQTPRHKDLLSLGQRYVAGETIDWPAVTPGRRSQMVTLPGHPFVRQRCWVTTQKPHETTGPVESTRTAQTLATSESHPLLGSRLDLAGKAIVFESDIAQVDYLMDHRLRDEAIFPATGYIEQGLAAAQRIAGKNLGVRDLQLLRPLPVNESGCRVQVVLEPDYSGGYRCSVQHRGDGPWQEHATMQLRDADHEALAIANWNAASSAAVPTKQIEIEKHYASMDAMGIQYGPTFRGLQRLSVQGTIACGEVAFPPSMADFAVYSLHPALLDACFQVLAALMPGDQHAMWLPVSIDRVDHESLKPSLTKLHVVGRLLRDETSDQWIGDIQLCDETRNVLGNVRGLHLQRFAAKPRQPSDHRSRRSNDSHPLGHPADYADAATYESKLLDFAQRTVAEIAEIDVDEVLLDAPLTSLGIDSIMAIELQDVLEKEIDIQVSMELFLKDLSLRALLHEVLSAHRSNDAQHAGSSSDDAWVEGAL</sequence>
<dbReference type="InterPro" id="IPR049552">
    <property type="entry name" value="PKS_DH_N"/>
</dbReference>
<dbReference type="GO" id="GO:0004315">
    <property type="term" value="F:3-oxoacyl-[acyl-carrier-protein] synthase activity"/>
    <property type="evidence" value="ECO:0007669"/>
    <property type="project" value="InterPro"/>
</dbReference>
<feature type="domain" description="Ketosynthase family 3 (KS3)" evidence="8">
    <location>
        <begin position="32"/>
        <end position="459"/>
    </location>
</feature>
<dbReference type="Pfam" id="PF02801">
    <property type="entry name" value="Ketoacyl-synt_C"/>
    <property type="match status" value="1"/>
</dbReference>
<dbReference type="RefSeq" id="WP_145100002.1">
    <property type="nucleotide sequence ID" value="NZ_CP036348.1"/>
</dbReference>
<feature type="active site" description="Proton acceptor; for dehydratase activity" evidence="5">
    <location>
        <position position="650"/>
    </location>
</feature>
<dbReference type="InterPro" id="IPR049551">
    <property type="entry name" value="PKS_DH_C"/>
</dbReference>
<dbReference type="KEGG" id="rcf:Poly24_42870"/>
<dbReference type="Pfam" id="PF14765">
    <property type="entry name" value="PS-DH"/>
    <property type="match status" value="1"/>
</dbReference>
<organism evidence="10 11">
    <name type="scientific">Rosistilla carotiformis</name>
    <dbReference type="NCBI Taxonomy" id="2528017"/>
    <lineage>
        <taxon>Bacteria</taxon>
        <taxon>Pseudomonadati</taxon>
        <taxon>Planctomycetota</taxon>
        <taxon>Planctomycetia</taxon>
        <taxon>Pirellulales</taxon>
        <taxon>Pirellulaceae</taxon>
        <taxon>Rosistilla</taxon>
    </lineage>
</organism>
<dbReference type="GO" id="GO:0004312">
    <property type="term" value="F:fatty acid synthase activity"/>
    <property type="evidence" value="ECO:0007669"/>
    <property type="project" value="TreeGrafter"/>
</dbReference>
<dbReference type="FunFam" id="3.40.47.10:FF:000019">
    <property type="entry name" value="Polyketide synthase type I"/>
    <property type="match status" value="1"/>
</dbReference>
<dbReference type="InterPro" id="IPR020806">
    <property type="entry name" value="PKS_PP-bd"/>
</dbReference>
<dbReference type="InterPro" id="IPR018201">
    <property type="entry name" value="Ketoacyl_synth_AS"/>
</dbReference>
<dbReference type="InterPro" id="IPR014031">
    <property type="entry name" value="Ketoacyl_synth_C"/>
</dbReference>
<dbReference type="InterPro" id="IPR049900">
    <property type="entry name" value="PKS_mFAS_DH"/>
</dbReference>
<proteinExistence type="predicted"/>